<dbReference type="AlphaFoldDB" id="A0A1J1J669"/>
<gene>
    <name evidence="1" type="ORF">CLUMA_CG020240</name>
</gene>
<name>A0A1J1J669_9DIPT</name>
<organism evidence="1 2">
    <name type="scientific">Clunio marinus</name>
    <dbReference type="NCBI Taxonomy" id="568069"/>
    <lineage>
        <taxon>Eukaryota</taxon>
        <taxon>Metazoa</taxon>
        <taxon>Ecdysozoa</taxon>
        <taxon>Arthropoda</taxon>
        <taxon>Hexapoda</taxon>
        <taxon>Insecta</taxon>
        <taxon>Pterygota</taxon>
        <taxon>Neoptera</taxon>
        <taxon>Endopterygota</taxon>
        <taxon>Diptera</taxon>
        <taxon>Nematocera</taxon>
        <taxon>Chironomoidea</taxon>
        <taxon>Chironomidae</taxon>
        <taxon>Clunio</taxon>
    </lineage>
</organism>
<sequence length="106" mass="12514">MLFYEDVAYYRIKVFVKLCSSEVLSRSSHRLLHKTAATFNILMNVSSHELSIKLTENKKDKNHLSLYETTFRHFFSNLLFFGKALMNRCGCKEMKVNCQVNFHQLE</sequence>
<evidence type="ECO:0000313" key="1">
    <source>
        <dbReference type="EMBL" id="CRL07260.1"/>
    </source>
</evidence>
<accession>A0A1J1J669</accession>
<dbReference type="Proteomes" id="UP000183832">
    <property type="component" value="Unassembled WGS sequence"/>
</dbReference>
<reference evidence="1 2" key="1">
    <citation type="submission" date="2015-04" db="EMBL/GenBank/DDBJ databases">
        <authorList>
            <person name="Syromyatnikov M.Y."/>
            <person name="Popov V.N."/>
        </authorList>
    </citation>
    <scope>NUCLEOTIDE SEQUENCE [LARGE SCALE GENOMIC DNA]</scope>
</reference>
<protein>
    <submittedName>
        <fullName evidence="1">CLUMA_CG020240, isoform A</fullName>
    </submittedName>
</protein>
<proteinExistence type="predicted"/>
<keyword evidence="2" id="KW-1185">Reference proteome</keyword>
<dbReference type="EMBL" id="CVRI01000070">
    <property type="protein sequence ID" value="CRL07260.1"/>
    <property type="molecule type" value="Genomic_DNA"/>
</dbReference>
<evidence type="ECO:0000313" key="2">
    <source>
        <dbReference type="Proteomes" id="UP000183832"/>
    </source>
</evidence>